<evidence type="ECO:0000313" key="2">
    <source>
        <dbReference type="WBParaSite" id="PS1159_v2.g13115.t1"/>
    </source>
</evidence>
<organism evidence="1 2">
    <name type="scientific">Panagrolaimus sp. PS1159</name>
    <dbReference type="NCBI Taxonomy" id="55785"/>
    <lineage>
        <taxon>Eukaryota</taxon>
        <taxon>Metazoa</taxon>
        <taxon>Ecdysozoa</taxon>
        <taxon>Nematoda</taxon>
        <taxon>Chromadorea</taxon>
        <taxon>Rhabditida</taxon>
        <taxon>Tylenchina</taxon>
        <taxon>Panagrolaimomorpha</taxon>
        <taxon>Panagrolaimoidea</taxon>
        <taxon>Panagrolaimidae</taxon>
        <taxon>Panagrolaimus</taxon>
    </lineage>
</organism>
<dbReference type="WBParaSite" id="PS1159_v2.g13115.t1">
    <property type="protein sequence ID" value="PS1159_v2.g13115.t1"/>
    <property type="gene ID" value="PS1159_v2.g13115"/>
</dbReference>
<dbReference type="Proteomes" id="UP000887580">
    <property type="component" value="Unplaced"/>
</dbReference>
<sequence>MTLKKKSEKDQKNWKTDATLISTRPNISTLKVYENLFESDKEEIEKFGSIKKHGNEKQIFTSAFIVLNSFEFPSQQYDKISEPEISQLKTSQILLNVKQCTPEFAETETPKCNEDISREFSKVDKSLTAEAKADSTIPTSTNAEAPAEKRNTILYPQPSRLPLLLPRFQKTTTSAPPSRTTTTTDKKIPLTSRKESYATNKKILLLLPSDLEKAKRAIPNTGRTKNTVYQSQQSRLALLFPRYLQPTQTTKLLPSVVNKTNPKPKQNETPGQPDETIPLTTEKVLIESFNAKLPEIDASEFKKFLWETDAPANSQERRKKKRAHPPTPEKKQLTDNNNNESPVASRVAAKRVPNVLDDMVLQTPSPPKETSSHQVPEKPINHNFGIISFGENESTSQLIYLPLTLQ</sequence>
<proteinExistence type="predicted"/>
<evidence type="ECO:0000313" key="1">
    <source>
        <dbReference type="Proteomes" id="UP000887580"/>
    </source>
</evidence>
<accession>A0AC35F2C0</accession>
<reference evidence="2" key="1">
    <citation type="submission" date="2022-11" db="UniProtKB">
        <authorList>
            <consortium name="WormBaseParasite"/>
        </authorList>
    </citation>
    <scope>IDENTIFICATION</scope>
</reference>
<name>A0AC35F2C0_9BILA</name>
<protein>
    <submittedName>
        <fullName evidence="2">Uncharacterized protein</fullName>
    </submittedName>
</protein>